<keyword evidence="1" id="KW-0812">Transmembrane</keyword>
<organism evidence="3 4">
    <name type="scientific">Paramecium sonneborni</name>
    <dbReference type="NCBI Taxonomy" id="65129"/>
    <lineage>
        <taxon>Eukaryota</taxon>
        <taxon>Sar</taxon>
        <taxon>Alveolata</taxon>
        <taxon>Ciliophora</taxon>
        <taxon>Intramacronucleata</taxon>
        <taxon>Oligohymenophorea</taxon>
        <taxon>Peniculida</taxon>
        <taxon>Parameciidae</taxon>
        <taxon>Paramecium</taxon>
    </lineage>
</organism>
<feature type="chain" id="PRO_5035907502" description="Transmembrane protein" evidence="2">
    <location>
        <begin position="19"/>
        <end position="579"/>
    </location>
</feature>
<evidence type="ECO:0000313" key="3">
    <source>
        <dbReference type="EMBL" id="CAD8061062.1"/>
    </source>
</evidence>
<reference evidence="3" key="1">
    <citation type="submission" date="2021-01" db="EMBL/GenBank/DDBJ databases">
        <authorList>
            <consortium name="Genoscope - CEA"/>
            <person name="William W."/>
        </authorList>
    </citation>
    <scope>NUCLEOTIDE SEQUENCE</scope>
</reference>
<keyword evidence="2" id="KW-0732">Signal</keyword>
<sequence length="579" mass="68122">MFMIYFILLLCQAFCSKSSRFRNPKPEMIKEIINDYNYMANLNESILFQYSNYYGTYSMSLVQDSNNEIPLAQSLDGNFSQGCHPYSRKIAQSQLQSITPLLESETTDTLKGVITSVYAANHFVFVLRSDFKLFIMKIDYDNINMDVLDFSQYEIVDLIKDFDNVDESSQMLNSELLCSQYLRQGGQIFCFIISEYGIVQFSYNQEEGKMISISKLFNLKNEQINHIFFSDENNLLLITYPNAGVDIYKMNSDGFLFFLNNISPFNNSNNSNNFKQAKMDEKSNYLYILNENKGVHIYNFDTYNQTFKENKMYIYLKGGDTFDFHNNTMFILAQTEDQLQYALEIFIDFDNQQYYFNKIHQFGQDVYDLYVGDMFVLFVGSDRLHQVIYHSVYKDFDAQHEQFYFSDIDIIQVDELNPPWKYSLYSGQAYEDGILSKVNLTYTQTFLVGISENEVSLFRLRLIAPLVLCTAYERKKEYYQLTLNSTLCPSLQNRTQNQFQFCQVQANFSFEGVNVIIYEEHQTIFMVTEIVLILIILILVIALVYYRRHLYIPLSEQEEKQIEEYSNRQLNTENIKTIL</sequence>
<dbReference type="Proteomes" id="UP000692954">
    <property type="component" value="Unassembled WGS sequence"/>
</dbReference>
<gene>
    <name evidence="3" type="ORF">PSON_ATCC_30995.1.T0150111</name>
</gene>
<evidence type="ECO:0008006" key="5">
    <source>
        <dbReference type="Google" id="ProtNLM"/>
    </source>
</evidence>
<keyword evidence="4" id="KW-1185">Reference proteome</keyword>
<comment type="caution">
    <text evidence="3">The sequence shown here is derived from an EMBL/GenBank/DDBJ whole genome shotgun (WGS) entry which is preliminary data.</text>
</comment>
<protein>
    <recommendedName>
        <fullName evidence="5">Transmembrane protein</fullName>
    </recommendedName>
</protein>
<dbReference type="OrthoDB" id="292936at2759"/>
<evidence type="ECO:0000256" key="2">
    <source>
        <dbReference type="SAM" id="SignalP"/>
    </source>
</evidence>
<feature type="signal peptide" evidence="2">
    <location>
        <begin position="1"/>
        <end position="18"/>
    </location>
</feature>
<keyword evidence="1" id="KW-0472">Membrane</keyword>
<keyword evidence="1" id="KW-1133">Transmembrane helix</keyword>
<dbReference type="AlphaFoldDB" id="A0A8S1L667"/>
<proteinExistence type="predicted"/>
<accession>A0A8S1L667</accession>
<evidence type="ECO:0000256" key="1">
    <source>
        <dbReference type="SAM" id="Phobius"/>
    </source>
</evidence>
<name>A0A8S1L667_9CILI</name>
<feature type="transmembrane region" description="Helical" evidence="1">
    <location>
        <begin position="524"/>
        <end position="546"/>
    </location>
</feature>
<evidence type="ECO:0000313" key="4">
    <source>
        <dbReference type="Proteomes" id="UP000692954"/>
    </source>
</evidence>
<dbReference type="EMBL" id="CAJJDN010000015">
    <property type="protein sequence ID" value="CAD8061062.1"/>
    <property type="molecule type" value="Genomic_DNA"/>
</dbReference>